<dbReference type="AlphaFoldDB" id="A0A0F9RHI5"/>
<name>A0A0F9RHI5_9ZZZZ</name>
<proteinExistence type="predicted"/>
<reference evidence="1" key="1">
    <citation type="journal article" date="2015" name="Nature">
        <title>Complex archaea that bridge the gap between prokaryotes and eukaryotes.</title>
        <authorList>
            <person name="Spang A."/>
            <person name="Saw J.H."/>
            <person name="Jorgensen S.L."/>
            <person name="Zaremba-Niedzwiedzka K."/>
            <person name="Martijn J."/>
            <person name="Lind A.E."/>
            <person name="van Eijk R."/>
            <person name="Schleper C."/>
            <person name="Guy L."/>
            <person name="Ettema T.J."/>
        </authorList>
    </citation>
    <scope>NUCLEOTIDE SEQUENCE</scope>
</reference>
<accession>A0A0F9RHI5</accession>
<dbReference type="EMBL" id="LAZR01002880">
    <property type="protein sequence ID" value="KKN24476.1"/>
    <property type="molecule type" value="Genomic_DNA"/>
</dbReference>
<protein>
    <recommendedName>
        <fullName evidence="2">FtsK domain-containing protein</fullName>
    </recommendedName>
</protein>
<sequence>MILNNNIDLNELIGHSTLLYGETNTKKTYYTAKFIKYLLDSKKIPQNEISILDFAPPQINIKNMNIGGKIKDFYEKSLTCRNITFKGEITPPRLNANNRKEVYENACKNYKKTSKIIKNYSEKPTSVLIVNDISIYLHIGNIKWLLEAINKSVTFFGSSYYGSSITSGFTTQFSIRERRLVNYLRKKVEFSYFTG</sequence>
<gene>
    <name evidence="1" type="ORF">LCGC14_0894550</name>
</gene>
<evidence type="ECO:0008006" key="2">
    <source>
        <dbReference type="Google" id="ProtNLM"/>
    </source>
</evidence>
<comment type="caution">
    <text evidence="1">The sequence shown here is derived from an EMBL/GenBank/DDBJ whole genome shotgun (WGS) entry which is preliminary data.</text>
</comment>
<organism evidence="1">
    <name type="scientific">marine sediment metagenome</name>
    <dbReference type="NCBI Taxonomy" id="412755"/>
    <lineage>
        <taxon>unclassified sequences</taxon>
        <taxon>metagenomes</taxon>
        <taxon>ecological metagenomes</taxon>
    </lineage>
</organism>
<evidence type="ECO:0000313" key="1">
    <source>
        <dbReference type="EMBL" id="KKN24476.1"/>
    </source>
</evidence>